<protein>
    <submittedName>
        <fullName evidence="1">Uncharacterized protein</fullName>
    </submittedName>
</protein>
<evidence type="ECO:0000313" key="2">
    <source>
        <dbReference type="Proteomes" id="UP000297245"/>
    </source>
</evidence>
<accession>A0A4S8MEE5</accession>
<keyword evidence="2" id="KW-1185">Reference proteome</keyword>
<name>A0A4S8MEE5_DENBC</name>
<gene>
    <name evidence="1" type="ORF">K435DRAFT_427582</name>
</gene>
<dbReference type="Proteomes" id="UP000297245">
    <property type="component" value="Unassembled WGS sequence"/>
</dbReference>
<organism evidence="1 2">
    <name type="scientific">Dendrothele bispora (strain CBS 962.96)</name>
    <dbReference type="NCBI Taxonomy" id="1314807"/>
    <lineage>
        <taxon>Eukaryota</taxon>
        <taxon>Fungi</taxon>
        <taxon>Dikarya</taxon>
        <taxon>Basidiomycota</taxon>
        <taxon>Agaricomycotina</taxon>
        <taxon>Agaricomycetes</taxon>
        <taxon>Agaricomycetidae</taxon>
        <taxon>Agaricales</taxon>
        <taxon>Agaricales incertae sedis</taxon>
        <taxon>Dendrothele</taxon>
    </lineage>
</organism>
<evidence type="ECO:0000313" key="1">
    <source>
        <dbReference type="EMBL" id="THV00937.1"/>
    </source>
</evidence>
<dbReference type="EMBL" id="ML179097">
    <property type="protein sequence ID" value="THV00937.1"/>
    <property type="molecule type" value="Genomic_DNA"/>
</dbReference>
<sequence>MLPYCRGAPLDVSASVENRSRSILATVSRVFSIHQQITPFGREVFGVAEVFVTVHNHATSQPHNRILSLSQDKL</sequence>
<reference evidence="1 2" key="1">
    <citation type="journal article" date="2019" name="Nat. Ecol. Evol.">
        <title>Megaphylogeny resolves global patterns of mushroom evolution.</title>
        <authorList>
            <person name="Varga T."/>
            <person name="Krizsan K."/>
            <person name="Foldi C."/>
            <person name="Dima B."/>
            <person name="Sanchez-Garcia M."/>
            <person name="Sanchez-Ramirez S."/>
            <person name="Szollosi G.J."/>
            <person name="Szarkandi J.G."/>
            <person name="Papp V."/>
            <person name="Albert L."/>
            <person name="Andreopoulos W."/>
            <person name="Angelini C."/>
            <person name="Antonin V."/>
            <person name="Barry K.W."/>
            <person name="Bougher N.L."/>
            <person name="Buchanan P."/>
            <person name="Buyck B."/>
            <person name="Bense V."/>
            <person name="Catcheside P."/>
            <person name="Chovatia M."/>
            <person name="Cooper J."/>
            <person name="Damon W."/>
            <person name="Desjardin D."/>
            <person name="Finy P."/>
            <person name="Geml J."/>
            <person name="Haridas S."/>
            <person name="Hughes K."/>
            <person name="Justo A."/>
            <person name="Karasinski D."/>
            <person name="Kautmanova I."/>
            <person name="Kiss B."/>
            <person name="Kocsube S."/>
            <person name="Kotiranta H."/>
            <person name="LaButti K.M."/>
            <person name="Lechner B.E."/>
            <person name="Liimatainen K."/>
            <person name="Lipzen A."/>
            <person name="Lukacs Z."/>
            <person name="Mihaltcheva S."/>
            <person name="Morgado L.N."/>
            <person name="Niskanen T."/>
            <person name="Noordeloos M.E."/>
            <person name="Ohm R.A."/>
            <person name="Ortiz-Santana B."/>
            <person name="Ovrebo C."/>
            <person name="Racz N."/>
            <person name="Riley R."/>
            <person name="Savchenko A."/>
            <person name="Shiryaev A."/>
            <person name="Soop K."/>
            <person name="Spirin V."/>
            <person name="Szebenyi C."/>
            <person name="Tomsovsky M."/>
            <person name="Tulloss R.E."/>
            <person name="Uehling J."/>
            <person name="Grigoriev I.V."/>
            <person name="Vagvolgyi C."/>
            <person name="Papp T."/>
            <person name="Martin F.M."/>
            <person name="Miettinen O."/>
            <person name="Hibbett D.S."/>
            <person name="Nagy L.G."/>
        </authorList>
    </citation>
    <scope>NUCLEOTIDE SEQUENCE [LARGE SCALE GENOMIC DNA]</scope>
    <source>
        <strain evidence="1 2">CBS 962.96</strain>
    </source>
</reference>
<dbReference type="AlphaFoldDB" id="A0A4S8MEE5"/>
<proteinExistence type="predicted"/>